<proteinExistence type="predicted"/>
<dbReference type="STRING" id="446462.Amir_3681"/>
<dbReference type="SUPFAM" id="SSF56801">
    <property type="entry name" value="Acetyl-CoA synthetase-like"/>
    <property type="match status" value="1"/>
</dbReference>
<dbReference type="InterPro" id="IPR020845">
    <property type="entry name" value="AMP-binding_CS"/>
</dbReference>
<dbReference type="eggNOG" id="COG1020">
    <property type="taxonomic scope" value="Bacteria"/>
</dbReference>
<keyword evidence="6" id="KW-1185">Reference proteome</keyword>
<dbReference type="InterPro" id="IPR044894">
    <property type="entry name" value="TubC_N_sf"/>
</dbReference>
<dbReference type="SMART" id="SM00823">
    <property type="entry name" value="PKS_PP"/>
    <property type="match status" value="1"/>
</dbReference>
<dbReference type="Gene3D" id="1.10.1200.10">
    <property type="entry name" value="ACP-like"/>
    <property type="match status" value="1"/>
</dbReference>
<evidence type="ECO:0000256" key="2">
    <source>
        <dbReference type="ARBA" id="ARBA00022450"/>
    </source>
</evidence>
<dbReference type="Pfam" id="PF13193">
    <property type="entry name" value="AMP-binding_C"/>
    <property type="match status" value="1"/>
</dbReference>
<dbReference type="Gene3D" id="3.40.50.12780">
    <property type="entry name" value="N-terminal domain of ligase-like"/>
    <property type="match status" value="1"/>
</dbReference>
<dbReference type="EMBL" id="CP001630">
    <property type="protein sequence ID" value="ACU37565.1"/>
    <property type="molecule type" value="Genomic_DNA"/>
</dbReference>
<dbReference type="SUPFAM" id="SSF52777">
    <property type="entry name" value="CoA-dependent acyltransferases"/>
    <property type="match status" value="2"/>
</dbReference>
<dbReference type="SUPFAM" id="SSF47336">
    <property type="entry name" value="ACP-like"/>
    <property type="match status" value="1"/>
</dbReference>
<dbReference type="InterPro" id="IPR045851">
    <property type="entry name" value="AMP-bd_C_sf"/>
</dbReference>
<gene>
    <name evidence="5" type="ordered locus">Amir_3681</name>
</gene>
<dbReference type="Pfam" id="PF18563">
    <property type="entry name" value="TubC_N"/>
    <property type="match status" value="1"/>
</dbReference>
<dbReference type="InterPro" id="IPR025110">
    <property type="entry name" value="AMP-bd_C"/>
</dbReference>
<dbReference type="InterPro" id="IPR023213">
    <property type="entry name" value="CAT-like_dom_sf"/>
</dbReference>
<dbReference type="Gene3D" id="3.30.300.30">
    <property type="match status" value="1"/>
</dbReference>
<dbReference type="GO" id="GO:0005829">
    <property type="term" value="C:cytosol"/>
    <property type="evidence" value="ECO:0007669"/>
    <property type="project" value="TreeGrafter"/>
</dbReference>
<dbReference type="GO" id="GO:0031177">
    <property type="term" value="F:phosphopantetheine binding"/>
    <property type="evidence" value="ECO:0007669"/>
    <property type="project" value="InterPro"/>
</dbReference>
<comment type="cofactor">
    <cofactor evidence="1">
        <name>pantetheine 4'-phosphate</name>
        <dbReference type="ChEBI" id="CHEBI:47942"/>
    </cofactor>
</comment>
<dbReference type="GO" id="GO:0043041">
    <property type="term" value="P:amino acid activation for nonribosomal peptide biosynthetic process"/>
    <property type="evidence" value="ECO:0007669"/>
    <property type="project" value="TreeGrafter"/>
</dbReference>
<dbReference type="CDD" id="cd19531">
    <property type="entry name" value="LCL_NRPS-like"/>
    <property type="match status" value="1"/>
</dbReference>
<dbReference type="OrthoDB" id="2472181at2"/>
<dbReference type="InterPro" id="IPR041464">
    <property type="entry name" value="TubC_N"/>
</dbReference>
<dbReference type="NCBIfam" id="TIGR01733">
    <property type="entry name" value="AA-adenyl-dom"/>
    <property type="match status" value="1"/>
</dbReference>
<dbReference type="AlphaFoldDB" id="C6WBZ8"/>
<evidence type="ECO:0000259" key="4">
    <source>
        <dbReference type="PROSITE" id="PS50075"/>
    </source>
</evidence>
<dbReference type="Pfam" id="PF00668">
    <property type="entry name" value="Condensation"/>
    <property type="match status" value="1"/>
</dbReference>
<dbReference type="FunFam" id="3.40.50.980:FF:000001">
    <property type="entry name" value="Non-ribosomal peptide synthetase"/>
    <property type="match status" value="1"/>
</dbReference>
<dbReference type="PROSITE" id="PS00455">
    <property type="entry name" value="AMP_BINDING"/>
    <property type="match status" value="1"/>
</dbReference>
<dbReference type="HOGENOM" id="CLU_000022_2_4_11"/>
<reference evidence="5 6" key="1">
    <citation type="journal article" date="2009" name="Stand. Genomic Sci.">
        <title>Complete genome sequence of Actinosynnema mirum type strain (101).</title>
        <authorList>
            <person name="Land M."/>
            <person name="Lapidus A."/>
            <person name="Mayilraj S."/>
            <person name="Chen F."/>
            <person name="Copeland A."/>
            <person name="Del Rio T.G."/>
            <person name="Nolan M."/>
            <person name="Lucas S."/>
            <person name="Tice H."/>
            <person name="Cheng J.F."/>
            <person name="Chertkov O."/>
            <person name="Bruce D."/>
            <person name="Goodwin L."/>
            <person name="Pitluck S."/>
            <person name="Rohde M."/>
            <person name="Goker M."/>
            <person name="Pati A."/>
            <person name="Ivanova N."/>
            <person name="Mavromatis K."/>
            <person name="Chen A."/>
            <person name="Palaniappan K."/>
            <person name="Hauser L."/>
            <person name="Chang Y.J."/>
            <person name="Jeffries C.C."/>
            <person name="Brettin T."/>
            <person name="Detter J.C."/>
            <person name="Han C."/>
            <person name="Chain P."/>
            <person name="Tindall B.J."/>
            <person name="Bristow J."/>
            <person name="Eisen J.A."/>
            <person name="Markowitz V."/>
            <person name="Hugenholtz P."/>
            <person name="Kyrpides N.C."/>
            <person name="Klenk H.P."/>
        </authorList>
    </citation>
    <scope>NUCLEOTIDE SEQUENCE [LARGE SCALE GENOMIC DNA]</scope>
    <source>
        <strain evidence="6">ATCC 29888 / DSM 43827 / JCM 3225 / NBRC 14064 / NCIMB 13271 / NRRL B-12336 / IMRU 3971 / 101</strain>
    </source>
</reference>
<dbReference type="InterPro" id="IPR020806">
    <property type="entry name" value="PKS_PP-bd"/>
</dbReference>
<evidence type="ECO:0000313" key="5">
    <source>
        <dbReference type="EMBL" id="ACU37565.1"/>
    </source>
</evidence>
<dbReference type="PROSITE" id="PS50075">
    <property type="entry name" value="CARRIER"/>
    <property type="match status" value="1"/>
</dbReference>
<dbReference type="RefSeq" id="WP_015802452.1">
    <property type="nucleotide sequence ID" value="NC_013093.1"/>
</dbReference>
<name>C6WBZ8_ACTMD</name>
<dbReference type="GO" id="GO:0044550">
    <property type="term" value="P:secondary metabolite biosynthetic process"/>
    <property type="evidence" value="ECO:0007669"/>
    <property type="project" value="TreeGrafter"/>
</dbReference>
<accession>C6WBZ8</accession>
<dbReference type="Pfam" id="PF00550">
    <property type="entry name" value="PP-binding"/>
    <property type="match status" value="1"/>
</dbReference>
<dbReference type="InterPro" id="IPR036736">
    <property type="entry name" value="ACP-like_sf"/>
</dbReference>
<feature type="domain" description="Carrier" evidence="4">
    <location>
        <begin position="1041"/>
        <end position="1116"/>
    </location>
</feature>
<dbReference type="Proteomes" id="UP000002213">
    <property type="component" value="Chromosome"/>
</dbReference>
<dbReference type="InterPro" id="IPR042099">
    <property type="entry name" value="ANL_N_sf"/>
</dbReference>
<evidence type="ECO:0000313" key="6">
    <source>
        <dbReference type="Proteomes" id="UP000002213"/>
    </source>
</evidence>
<dbReference type="PANTHER" id="PTHR45527">
    <property type="entry name" value="NONRIBOSOMAL PEPTIDE SYNTHETASE"/>
    <property type="match status" value="1"/>
</dbReference>
<dbReference type="Gene3D" id="3.30.559.10">
    <property type="entry name" value="Chloramphenicol acetyltransferase-like domain"/>
    <property type="match status" value="1"/>
</dbReference>
<dbReference type="InterPro" id="IPR009081">
    <property type="entry name" value="PP-bd_ACP"/>
</dbReference>
<dbReference type="PANTHER" id="PTHR45527:SF1">
    <property type="entry name" value="FATTY ACID SYNTHASE"/>
    <property type="match status" value="1"/>
</dbReference>
<sequence>MSTLEGTATSAPESTPEFLAGLRRAGVTVTAEGDDLRCAAPPAVLTADLRAEIVARKPEILRELRAAAVAVPVLDGPPPLSFAQERLWLVHRFHPGSSAYHATLHLRLSGALVVPALRTALRELVRRHAVLRTRYPVVGGVPVAEVRPAATSPLPLVDLTDLPALEATAASGRLAAVLTARPFDLETGPVLRAVLLRRGRDDHDLVLVRHHIASDGWSLGVLLSDLVELYRAHAAGVHADLPPLPVQYGDFAAWQRQRAEVPDFGERLARWTTALEGAPAQLDLLGRAPGGEQGRLAGSTTARTGAVLTGQLRELAARRRTTLFPVLLSAFALALSGLSGQRDVVVGAPVAGRSRRELDHLIGCFVNLLPLRVDTSGALDFTHLLDRVAAVVRHGLADQEVPFERIVDALRPDRSFADTPLVQAVLAFQNTPASRIALPGLTAEVLASPPVAAKFPLAMTVTPDDPGLALELEYDRARIHPATAADLLARTVAALEVAATSPYLPLPLVERTPPAWEDAPGDVPVGTGLLHLEFERVAAEQPDAVAITDGGAQITYRRLDARANALAAKLVDHGVGRETLVGLCVAPSIDLVVGMLGILKAGAAYVPIDPADPPLRRAELAATAGLQLVVTERVVLNSPDPRVELLFLDQLAPREAARPVTRRAHADNLAYVIFTSGSTGSPKGVLVSHHNIVSVLSGCRAALPESAGAEHTWAVLHSPAFDFSAWEIWGALTNGARLAIVPPGVVRAPDELWRTVVTEQVSVLSQTPGAFRALVPTALRSKAGGTPLAAVVLGGESCEVAKLAPWFDACGGRPPALVNMFGITETTIHVTARHLAPADVTGPAASPLGRAVPGQRIDVVDEGGTPRTAGGQGELVVSGAGVARGYLGRPGLTADRFRPAPHRPGARGYRSGDLARVLPGDLDYLGRGDQQVSVRGYRVEPGEVEAAVLTHPGVRDCLVVPHGVGDRLQLVAYLVAESGDAPADLSTTAVRAFLATTLPRHLIPARALVVEALPLTRNGKRDLRALPVPPPERSSGRPLAPGTERTVGDLVAQVLSWADADGIGAHDNFFDLGGDSLLVTRFHFLLVTAFDVDLTVRTVYQAPDLATLAAAVDRLRAARHHDLIREALELAENATTPEEESA</sequence>
<dbReference type="GO" id="GO:0008610">
    <property type="term" value="P:lipid biosynthetic process"/>
    <property type="evidence" value="ECO:0007669"/>
    <property type="project" value="UniProtKB-ARBA"/>
</dbReference>
<dbReference type="InterPro" id="IPR010071">
    <property type="entry name" value="AA_adenyl_dom"/>
</dbReference>
<organism evidence="5 6">
    <name type="scientific">Actinosynnema mirum (strain ATCC 29888 / DSM 43827 / JCM 3225 / NBRC 14064 / NCIMB 13271 / NRRL B-12336 / IMRU 3971 / 101)</name>
    <dbReference type="NCBI Taxonomy" id="446462"/>
    <lineage>
        <taxon>Bacteria</taxon>
        <taxon>Bacillati</taxon>
        <taxon>Actinomycetota</taxon>
        <taxon>Actinomycetes</taxon>
        <taxon>Pseudonocardiales</taxon>
        <taxon>Pseudonocardiaceae</taxon>
        <taxon>Actinosynnema</taxon>
    </lineage>
</organism>
<dbReference type="KEGG" id="ami:Amir_3681"/>
<dbReference type="GO" id="GO:0003824">
    <property type="term" value="F:catalytic activity"/>
    <property type="evidence" value="ECO:0007669"/>
    <property type="project" value="InterPro"/>
</dbReference>
<evidence type="ECO:0000256" key="3">
    <source>
        <dbReference type="ARBA" id="ARBA00022553"/>
    </source>
</evidence>
<evidence type="ECO:0000256" key="1">
    <source>
        <dbReference type="ARBA" id="ARBA00001957"/>
    </source>
</evidence>
<protein>
    <submittedName>
        <fullName evidence="5">Amino acid adenylation domain protein</fullName>
    </submittedName>
</protein>
<keyword evidence="3" id="KW-0597">Phosphoprotein</keyword>
<dbReference type="Gene3D" id="3.30.559.30">
    <property type="entry name" value="Nonribosomal peptide synthetase, condensation domain"/>
    <property type="match status" value="1"/>
</dbReference>
<keyword evidence="2" id="KW-0596">Phosphopantetheine</keyword>
<dbReference type="Gene3D" id="1.10.10.1830">
    <property type="entry name" value="Non-ribosomal peptide synthase, adenylation domain"/>
    <property type="match status" value="1"/>
</dbReference>
<dbReference type="Pfam" id="PF00501">
    <property type="entry name" value="AMP-binding"/>
    <property type="match status" value="1"/>
</dbReference>
<dbReference type="InterPro" id="IPR000873">
    <property type="entry name" value="AMP-dep_synth/lig_dom"/>
</dbReference>
<dbReference type="InterPro" id="IPR001242">
    <property type="entry name" value="Condensation_dom"/>
</dbReference>